<dbReference type="SUPFAM" id="SSF51161">
    <property type="entry name" value="Trimeric LpxA-like enzymes"/>
    <property type="match status" value="1"/>
</dbReference>
<keyword evidence="2" id="KW-1185">Reference proteome</keyword>
<dbReference type="PANTHER" id="PTHR13061">
    <property type="entry name" value="DYNACTIN SUBUNIT P25"/>
    <property type="match status" value="1"/>
</dbReference>
<dbReference type="RefSeq" id="WP_413779739.1">
    <property type="nucleotide sequence ID" value="NZ_JAUOZS010000001.1"/>
</dbReference>
<dbReference type="InterPro" id="IPR001451">
    <property type="entry name" value="Hexapep"/>
</dbReference>
<dbReference type="InterPro" id="IPR047324">
    <property type="entry name" value="LbH_gamma_CA-like"/>
</dbReference>
<evidence type="ECO:0000313" key="2">
    <source>
        <dbReference type="Proteomes" id="UP001254848"/>
    </source>
</evidence>
<dbReference type="InterPro" id="IPR011004">
    <property type="entry name" value="Trimer_LpxA-like_sf"/>
</dbReference>
<gene>
    <name evidence="1" type="ORF">Q4T40_08215</name>
</gene>
<dbReference type="InterPro" id="IPR050484">
    <property type="entry name" value="Transf_Hexapept/Carb_Anhydrase"/>
</dbReference>
<dbReference type="EMBL" id="JAUOZS010000001">
    <property type="protein sequence ID" value="MDT8901219.1"/>
    <property type="molecule type" value="Genomic_DNA"/>
</dbReference>
<organism evidence="1 2">
    <name type="scientific">Anaeroselena agilis</name>
    <dbReference type="NCBI Taxonomy" id="3063788"/>
    <lineage>
        <taxon>Bacteria</taxon>
        <taxon>Bacillati</taxon>
        <taxon>Bacillota</taxon>
        <taxon>Negativicutes</taxon>
        <taxon>Acetonemataceae</taxon>
        <taxon>Anaeroselena</taxon>
    </lineage>
</organism>
<protein>
    <submittedName>
        <fullName evidence="1">Gamma carbonic anhydrase family protein</fullName>
    </submittedName>
</protein>
<reference evidence="1 2" key="1">
    <citation type="submission" date="2023-07" db="EMBL/GenBank/DDBJ databases">
        <title>The novel representative of Negativicutes class, Anaeroselena agilis gen. nov. sp. nov.</title>
        <authorList>
            <person name="Prokofeva M.I."/>
            <person name="Elcheninov A.G."/>
            <person name="Klyukina A."/>
            <person name="Kublanov I.V."/>
            <person name="Frolov E.N."/>
            <person name="Podosokorskaya O.A."/>
        </authorList>
    </citation>
    <scope>NUCLEOTIDE SEQUENCE [LARGE SCALE GENOMIC DNA]</scope>
    <source>
        <strain evidence="1 2">4137-cl</strain>
    </source>
</reference>
<dbReference type="CDD" id="cd04645">
    <property type="entry name" value="LbH_gamma_CA_like"/>
    <property type="match status" value="1"/>
</dbReference>
<dbReference type="Gene3D" id="2.160.10.10">
    <property type="entry name" value="Hexapeptide repeat proteins"/>
    <property type="match status" value="1"/>
</dbReference>
<accession>A0ABU3NWM5</accession>
<proteinExistence type="predicted"/>
<evidence type="ECO:0000313" key="1">
    <source>
        <dbReference type="EMBL" id="MDT8901219.1"/>
    </source>
</evidence>
<dbReference type="Proteomes" id="UP001254848">
    <property type="component" value="Unassembled WGS sequence"/>
</dbReference>
<comment type="caution">
    <text evidence="1">The sequence shown here is derived from an EMBL/GenBank/DDBJ whole genome shotgun (WGS) entry which is preliminary data.</text>
</comment>
<name>A0ABU3NWM5_9FIRM</name>
<dbReference type="PANTHER" id="PTHR13061:SF29">
    <property type="entry name" value="GAMMA CARBONIC ANHYDRASE-LIKE 1, MITOCHONDRIAL-RELATED"/>
    <property type="match status" value="1"/>
</dbReference>
<sequence>MNGLMPYKGIWPKLSGEVFVAPGARVIGDVAVGHGSGIWFNSVVRGDDAPIRLGRYTNIQDGSIIHVQHAHPTDIGDYVTVGHNVILHGCTVGDNCLIGMGAIILTGAVIGENCIIGAGALITEGKEIPAGSLVVGSPGRVIRAVEEQDIKAIRDSARHYCDRAREYAETIKTT</sequence>
<dbReference type="Pfam" id="PF00132">
    <property type="entry name" value="Hexapep"/>
    <property type="match status" value="1"/>
</dbReference>